<dbReference type="AlphaFoldDB" id="E4TXX2"/>
<reference evidence="3 4" key="1">
    <citation type="journal article" date="2012" name="Stand. Genomic Sci.">
        <title>Complete genome sequence of the sulfur compounds oxidizing chemolithoautotroph Sulfuricurvum kujiense type strain (YK-1(T)).</title>
        <authorList>
            <person name="Han C."/>
            <person name="Kotsyurbenko O."/>
            <person name="Chertkov O."/>
            <person name="Held B."/>
            <person name="Lapidus A."/>
            <person name="Nolan M."/>
            <person name="Lucas S."/>
            <person name="Hammon N."/>
            <person name="Deshpande S."/>
            <person name="Cheng J.F."/>
            <person name="Tapia R."/>
            <person name="Goodwin L.A."/>
            <person name="Pitluck S."/>
            <person name="Liolios K."/>
            <person name="Pagani I."/>
            <person name="Ivanova N."/>
            <person name="Mavromatis K."/>
            <person name="Mikhailova N."/>
            <person name="Pati A."/>
            <person name="Chen A."/>
            <person name="Palaniappan K."/>
            <person name="Land M."/>
            <person name="Hauser L."/>
            <person name="Chang Y.J."/>
            <person name="Jeffries C.D."/>
            <person name="Brambilla E.M."/>
            <person name="Rohde M."/>
            <person name="Spring S."/>
            <person name="Sikorski J."/>
            <person name="Goker M."/>
            <person name="Woyke T."/>
            <person name="Bristow J."/>
            <person name="Eisen J.A."/>
            <person name="Markowitz V."/>
            <person name="Hugenholtz P."/>
            <person name="Kyrpides N.C."/>
            <person name="Klenk H.P."/>
            <person name="Detter J.C."/>
        </authorList>
    </citation>
    <scope>NUCLEOTIDE SEQUENCE [LARGE SCALE GENOMIC DNA]</scope>
    <source>
        <strain evidence="4">ATCC BAA-921 / DSM 16994 / JCM 11577 / YK-1</strain>
    </source>
</reference>
<organism evidence="3 4">
    <name type="scientific">Sulfuricurvum kujiense (strain ATCC BAA-921 / DSM 16994 / JCM 11577 / YK-1)</name>
    <dbReference type="NCBI Taxonomy" id="709032"/>
    <lineage>
        <taxon>Bacteria</taxon>
        <taxon>Pseudomonadati</taxon>
        <taxon>Campylobacterota</taxon>
        <taxon>Epsilonproteobacteria</taxon>
        <taxon>Campylobacterales</taxon>
        <taxon>Sulfurimonadaceae</taxon>
        <taxon>Sulfuricurvum</taxon>
    </lineage>
</organism>
<dbReference type="OrthoDB" id="9794876at2"/>
<accession>E4TXX2</accession>
<evidence type="ECO:0000256" key="1">
    <source>
        <dbReference type="ARBA" id="ARBA00006738"/>
    </source>
</evidence>
<dbReference type="NCBIfam" id="NF009152">
    <property type="entry name" value="PRK12497.2-4"/>
    <property type="match status" value="1"/>
</dbReference>
<comment type="similarity">
    <text evidence="1 2">Belongs to the UPF0102 family.</text>
</comment>
<keyword evidence="4" id="KW-1185">Reference proteome</keyword>
<dbReference type="InterPro" id="IPR003509">
    <property type="entry name" value="UPF0102_YraN-like"/>
</dbReference>
<dbReference type="EMBL" id="CP002355">
    <property type="protein sequence ID" value="ADR32885.1"/>
    <property type="molecule type" value="Genomic_DNA"/>
</dbReference>
<dbReference type="Proteomes" id="UP000008721">
    <property type="component" value="Chromosome"/>
</dbReference>
<dbReference type="PANTHER" id="PTHR34039:SF1">
    <property type="entry name" value="UPF0102 PROTEIN YRAN"/>
    <property type="match status" value="1"/>
</dbReference>
<dbReference type="HAMAP" id="MF_00048">
    <property type="entry name" value="UPF0102"/>
    <property type="match status" value="1"/>
</dbReference>
<dbReference type="Pfam" id="PF02021">
    <property type="entry name" value="UPF0102"/>
    <property type="match status" value="1"/>
</dbReference>
<evidence type="ECO:0000256" key="2">
    <source>
        <dbReference type="HAMAP-Rule" id="MF_00048"/>
    </source>
</evidence>
<dbReference type="STRING" id="709032.Sulku_0218"/>
<proteinExistence type="inferred from homology"/>
<name>E4TXX2_SULKY</name>
<dbReference type="GO" id="GO:0003676">
    <property type="term" value="F:nucleic acid binding"/>
    <property type="evidence" value="ECO:0007669"/>
    <property type="project" value="InterPro"/>
</dbReference>
<dbReference type="RefSeq" id="WP_013459082.1">
    <property type="nucleotide sequence ID" value="NC_014762.1"/>
</dbReference>
<protein>
    <recommendedName>
        <fullName evidence="2">UPF0102 protein Sulku_0218</fullName>
    </recommendedName>
</protein>
<evidence type="ECO:0000313" key="3">
    <source>
        <dbReference type="EMBL" id="ADR32885.1"/>
    </source>
</evidence>
<sequence>MHTRARGNLAEERGCDYLRGKGLRIIDRNVYNRFGEIDIIALSSDNVLHFIEVKSGSSYEQAVNNITSSKLQKLNRTIQTYLQQKKLNLDYCIDALIISDETLEWIENITL</sequence>
<dbReference type="eggNOG" id="COG0792">
    <property type="taxonomic scope" value="Bacteria"/>
</dbReference>
<gene>
    <name evidence="3" type="ordered locus">Sulku_0218</name>
</gene>
<dbReference type="HOGENOM" id="CLU_115353_3_2_7"/>
<dbReference type="InterPro" id="IPR011856">
    <property type="entry name" value="tRNA_endonuc-like_dom_sf"/>
</dbReference>
<dbReference type="InterPro" id="IPR011335">
    <property type="entry name" value="Restrct_endonuc-II-like"/>
</dbReference>
<evidence type="ECO:0000313" key="4">
    <source>
        <dbReference type="Proteomes" id="UP000008721"/>
    </source>
</evidence>
<dbReference type="PANTHER" id="PTHR34039">
    <property type="entry name" value="UPF0102 PROTEIN YRAN"/>
    <property type="match status" value="1"/>
</dbReference>
<dbReference type="SUPFAM" id="SSF52980">
    <property type="entry name" value="Restriction endonuclease-like"/>
    <property type="match status" value="1"/>
</dbReference>
<dbReference type="Gene3D" id="3.40.1350.10">
    <property type="match status" value="1"/>
</dbReference>
<dbReference type="KEGG" id="sku:Sulku_0218"/>